<dbReference type="AlphaFoldDB" id="A0A0P6Y767"/>
<accession>A0A0P6Y767</accession>
<dbReference type="Proteomes" id="UP000050502">
    <property type="component" value="Unassembled WGS sequence"/>
</dbReference>
<dbReference type="RefSeq" id="WP_060687434.1">
    <property type="nucleotide sequence ID" value="NZ_LGKN01000004.1"/>
</dbReference>
<dbReference type="EMBL" id="LGKN01000004">
    <property type="protein sequence ID" value="KPL88635.1"/>
    <property type="molecule type" value="Genomic_DNA"/>
</dbReference>
<proteinExistence type="predicted"/>
<keyword evidence="1" id="KW-0472">Membrane</keyword>
<feature type="transmembrane region" description="Helical" evidence="1">
    <location>
        <begin position="40"/>
        <end position="59"/>
    </location>
</feature>
<evidence type="ECO:0000313" key="3">
    <source>
        <dbReference type="Proteomes" id="UP000050502"/>
    </source>
</evidence>
<reference evidence="2 3" key="1">
    <citation type="submission" date="2015-07" db="EMBL/GenBank/DDBJ databases">
        <title>Whole genome sequence of Ardenticatena maritima DSM 23922.</title>
        <authorList>
            <person name="Hemp J."/>
            <person name="Ward L.M."/>
            <person name="Pace L.A."/>
            <person name="Fischer W.W."/>
        </authorList>
    </citation>
    <scope>NUCLEOTIDE SEQUENCE [LARGE SCALE GENOMIC DNA]</scope>
    <source>
        <strain evidence="2 3">110S</strain>
    </source>
</reference>
<organism evidence="2 3">
    <name type="scientific">Ardenticatena maritima</name>
    <dbReference type="NCBI Taxonomy" id="872965"/>
    <lineage>
        <taxon>Bacteria</taxon>
        <taxon>Bacillati</taxon>
        <taxon>Chloroflexota</taxon>
        <taxon>Ardenticatenia</taxon>
        <taxon>Ardenticatenales</taxon>
        <taxon>Ardenticatenaceae</taxon>
        <taxon>Ardenticatena</taxon>
    </lineage>
</organism>
<keyword evidence="1" id="KW-0812">Transmembrane</keyword>
<feature type="transmembrane region" description="Helical" evidence="1">
    <location>
        <begin position="149"/>
        <end position="167"/>
    </location>
</feature>
<feature type="transmembrane region" description="Helical" evidence="1">
    <location>
        <begin position="174"/>
        <end position="190"/>
    </location>
</feature>
<name>A0A0P6Y767_9CHLR</name>
<keyword evidence="1" id="KW-1133">Transmembrane helix</keyword>
<feature type="transmembrane region" description="Helical" evidence="1">
    <location>
        <begin position="202"/>
        <end position="224"/>
    </location>
</feature>
<feature type="transmembrane region" description="Helical" evidence="1">
    <location>
        <begin position="293"/>
        <end position="312"/>
    </location>
</feature>
<sequence length="519" mass="58893">MSELSDHKKIVGAMLPTVQPSSTKRRGLVFAQKRVHARTVVQAVGVFLLFVVGLAWLQFSTPHLVGNDGYYHIKMAYLLRTEGLRPAFIWLPLTVLNANQFVDHHYLFHVLLMPFTFGDLRLGAKWGSVFMAALAGVALWWVLRRRRVPWATLWALGFFVVSDAFLYRMSMPRAQSLSLFFLLVAVAWLLDGHYRRLALVGFLYVWAYNAFPLLIVLTGAYGVATLLAEGRFEWRPLAYSLLGIAAGLVINPYFPQNVLFLVHHIAPKLSTPTEIAVGNEWYPYKTDQLVRNMAPAMVLLALGWLAQVAFGVRQRTESLFFTLCVLLFGMMVLQSRRFVEYAPPFVLLFAAYHLGPLLRKTASRRSNMLSVALLLAGLVAGGFYTLPRAQAAVQRSAPSERYQAAATWLAKNTPPQSRVFQTDWDDFPRLFFYNHHNTYLVGLDPVFLERANPGLYKVWVDITEGRNETPGLVIRTFFGAEYVFTDHRHAAFLRVAADDPYLKEVYRDDFAVIFAVTFP</sequence>
<evidence type="ECO:0000256" key="1">
    <source>
        <dbReference type="SAM" id="Phobius"/>
    </source>
</evidence>
<protein>
    <recommendedName>
        <fullName evidence="4">Glycosyltransferase RgtA/B/C/D-like domain-containing protein</fullName>
    </recommendedName>
</protein>
<feature type="transmembrane region" description="Helical" evidence="1">
    <location>
        <begin position="319"/>
        <end position="335"/>
    </location>
</feature>
<evidence type="ECO:0008006" key="4">
    <source>
        <dbReference type="Google" id="ProtNLM"/>
    </source>
</evidence>
<feature type="transmembrane region" description="Helical" evidence="1">
    <location>
        <begin position="124"/>
        <end position="143"/>
    </location>
</feature>
<feature type="transmembrane region" description="Helical" evidence="1">
    <location>
        <begin position="236"/>
        <end position="254"/>
    </location>
</feature>
<comment type="caution">
    <text evidence="2">The sequence shown here is derived from an EMBL/GenBank/DDBJ whole genome shotgun (WGS) entry which is preliminary data.</text>
</comment>
<feature type="transmembrane region" description="Helical" evidence="1">
    <location>
        <begin position="367"/>
        <end position="386"/>
    </location>
</feature>
<evidence type="ECO:0000313" key="2">
    <source>
        <dbReference type="EMBL" id="KPL88635.1"/>
    </source>
</evidence>
<gene>
    <name evidence="2" type="ORF">SE16_07840</name>
</gene>